<keyword evidence="2" id="KW-1185">Reference proteome</keyword>
<name>A0ABW4CWJ0_9LACO</name>
<accession>A0ABW4CWJ0</accession>
<dbReference type="Proteomes" id="UP001597212">
    <property type="component" value="Unassembled WGS sequence"/>
</dbReference>
<organism evidence="1 2">
    <name type="scientific">Lacticaseibacillus hegangensis</name>
    <dbReference type="NCBI Taxonomy" id="2486010"/>
    <lineage>
        <taxon>Bacteria</taxon>
        <taxon>Bacillati</taxon>
        <taxon>Bacillota</taxon>
        <taxon>Bacilli</taxon>
        <taxon>Lactobacillales</taxon>
        <taxon>Lactobacillaceae</taxon>
        <taxon>Lacticaseibacillus</taxon>
    </lineage>
</organism>
<evidence type="ECO:0000313" key="2">
    <source>
        <dbReference type="Proteomes" id="UP001597212"/>
    </source>
</evidence>
<proteinExistence type="predicted"/>
<sequence>MIKRDYVMEVYELPLPAGAAKDAKPLRRIRVVDPDTHAVLDDAHGFGYRSFHSANVGYYYHRYPEKLAAAKAKKAAILLWESQHPDLTERLTAAVFLAKAGGHPLDAKQRRALFAELTAGLKEPPGFTAADFFRRHA</sequence>
<evidence type="ECO:0000313" key="1">
    <source>
        <dbReference type="EMBL" id="MFD1441784.1"/>
    </source>
</evidence>
<dbReference type="RefSeq" id="WP_125755696.1">
    <property type="nucleotide sequence ID" value="NZ_JBHTOK010000075.1"/>
</dbReference>
<comment type="caution">
    <text evidence="1">The sequence shown here is derived from an EMBL/GenBank/DDBJ whole genome shotgun (WGS) entry which is preliminary data.</text>
</comment>
<gene>
    <name evidence="1" type="ORF">ACFQ5K_10390</name>
</gene>
<protein>
    <submittedName>
        <fullName evidence="1">Uncharacterized protein</fullName>
    </submittedName>
</protein>
<reference evidence="2" key="1">
    <citation type="journal article" date="2019" name="Int. J. Syst. Evol. Microbiol.">
        <title>The Global Catalogue of Microorganisms (GCM) 10K type strain sequencing project: providing services to taxonomists for standard genome sequencing and annotation.</title>
        <authorList>
            <consortium name="The Broad Institute Genomics Platform"/>
            <consortium name="The Broad Institute Genome Sequencing Center for Infectious Disease"/>
            <person name="Wu L."/>
            <person name="Ma J."/>
        </authorList>
    </citation>
    <scope>NUCLEOTIDE SEQUENCE [LARGE SCALE GENOMIC DNA]</scope>
    <source>
        <strain evidence="2">CCM 8912</strain>
    </source>
</reference>
<dbReference type="EMBL" id="JBHTOK010000075">
    <property type="protein sequence ID" value="MFD1441784.1"/>
    <property type="molecule type" value="Genomic_DNA"/>
</dbReference>